<protein>
    <recommendedName>
        <fullName evidence="4">Murein L,D-transpeptidase catalytic domain family protein</fullName>
    </recommendedName>
</protein>
<dbReference type="EMBL" id="AP018560">
    <property type="protein sequence ID" value="BBD79664.1"/>
    <property type="molecule type" value="Genomic_DNA"/>
</dbReference>
<dbReference type="PANTHER" id="PTHR38477">
    <property type="entry name" value="HYPOTHETICAL EXPORTED PROTEIN"/>
    <property type="match status" value="1"/>
</dbReference>
<evidence type="ECO:0000313" key="3">
    <source>
        <dbReference type="Proteomes" id="UP000270530"/>
    </source>
</evidence>
<dbReference type="OrthoDB" id="9815195at2"/>
<organism evidence="2 3">
    <name type="scientific">Aerosticca soli</name>
    <dbReference type="NCBI Taxonomy" id="2010829"/>
    <lineage>
        <taxon>Bacteria</taxon>
        <taxon>Pseudomonadati</taxon>
        <taxon>Pseudomonadota</taxon>
        <taxon>Gammaproteobacteria</taxon>
        <taxon>Lysobacterales</taxon>
        <taxon>Rhodanobacteraceae</taxon>
        <taxon>Aerosticca</taxon>
    </lineage>
</organism>
<dbReference type="InterPro" id="IPR032676">
    <property type="entry name" value="YkuD_2"/>
</dbReference>
<accession>A0A2Z6E4G4</accession>
<keyword evidence="1" id="KW-0732">Signal</keyword>
<dbReference type="Proteomes" id="UP000270530">
    <property type="component" value="Chromosome"/>
</dbReference>
<evidence type="ECO:0008006" key="4">
    <source>
        <dbReference type="Google" id="ProtNLM"/>
    </source>
</evidence>
<proteinExistence type="predicted"/>
<dbReference type="KEGG" id="rbd:ALSL_1000"/>
<evidence type="ECO:0000313" key="2">
    <source>
        <dbReference type="EMBL" id="BBD79664.1"/>
    </source>
</evidence>
<feature type="signal peptide" evidence="1">
    <location>
        <begin position="1"/>
        <end position="24"/>
    </location>
</feature>
<sequence>MHGRTLILKTLALLSGLGSVGACLATGAPAHEAPPVADAAPTQFVRQAPLADPRVIELALAAVRCAQSSGVGLKAQRLAVIDYSRSSREPRLWVFELATGRLLYQEVVAHGQGSGEDVPTRFSNAGNSHASSLGLFVTGDPYIGHNGYSLRLLGLDPGFNDAALARAIVIHGAAYVDPEAARRRGRLGRSWGCPALRSAVARPIIDVLKSGQFVFSYYPDQQWLTRSAMLKCEAARRLAGRGDARRGDGST</sequence>
<reference evidence="3" key="2">
    <citation type="submission" date="2018-06" db="EMBL/GenBank/DDBJ databases">
        <title>Genome sequence of Rhodanobacteraceae bacterium strain Dysh456.</title>
        <authorList>
            <person name="Fukui M."/>
        </authorList>
    </citation>
    <scope>NUCLEOTIDE SEQUENCE [LARGE SCALE GENOMIC DNA]</scope>
    <source>
        <strain evidence="3">Dysh456</strain>
    </source>
</reference>
<dbReference type="Pfam" id="PF13645">
    <property type="entry name" value="YkuD_2"/>
    <property type="match status" value="1"/>
</dbReference>
<reference evidence="3" key="1">
    <citation type="submission" date="2018-04" db="EMBL/GenBank/DDBJ databases">
        <authorList>
            <person name="Watanabe M."/>
            <person name="Kojima H."/>
        </authorList>
    </citation>
    <scope>NUCLEOTIDE SEQUENCE [LARGE SCALE GENOMIC DNA]</scope>
    <source>
        <strain evidence="3">Dysh456</strain>
    </source>
</reference>
<name>A0A2Z6E4G4_9GAMM</name>
<keyword evidence="3" id="KW-1185">Reference proteome</keyword>
<dbReference type="PROSITE" id="PS51257">
    <property type="entry name" value="PROKAR_LIPOPROTEIN"/>
    <property type="match status" value="1"/>
</dbReference>
<feature type="chain" id="PRO_5016358927" description="Murein L,D-transpeptidase catalytic domain family protein" evidence="1">
    <location>
        <begin position="25"/>
        <end position="251"/>
    </location>
</feature>
<gene>
    <name evidence="2" type="ORF">ALSL_1000</name>
</gene>
<dbReference type="RefSeq" id="WP_126537006.1">
    <property type="nucleotide sequence ID" value="NZ_AP018560.1"/>
</dbReference>
<dbReference type="PANTHER" id="PTHR38477:SF1">
    <property type="entry name" value="MUREIN L,D-TRANSPEPTIDASE CATALYTIC DOMAIN FAMILY PROTEIN"/>
    <property type="match status" value="1"/>
</dbReference>
<dbReference type="AlphaFoldDB" id="A0A2Z6E4G4"/>
<evidence type="ECO:0000256" key="1">
    <source>
        <dbReference type="SAM" id="SignalP"/>
    </source>
</evidence>